<dbReference type="Proteomes" id="UP000236416">
    <property type="component" value="Unassembled WGS sequence"/>
</dbReference>
<dbReference type="InterPro" id="IPR035965">
    <property type="entry name" value="PAS-like_dom_sf"/>
</dbReference>
<evidence type="ECO:0000313" key="8">
    <source>
        <dbReference type="Proteomes" id="UP000236416"/>
    </source>
</evidence>
<evidence type="ECO:0000256" key="2">
    <source>
        <dbReference type="SAM" id="Coils"/>
    </source>
</evidence>
<dbReference type="SUPFAM" id="SSF141868">
    <property type="entry name" value="EAL domain-like"/>
    <property type="match status" value="1"/>
</dbReference>
<dbReference type="CDD" id="cd01949">
    <property type="entry name" value="GGDEF"/>
    <property type="match status" value="1"/>
</dbReference>
<dbReference type="InterPro" id="IPR011006">
    <property type="entry name" value="CheY-like_superfamily"/>
</dbReference>
<dbReference type="NCBIfam" id="TIGR00254">
    <property type="entry name" value="GGDEF"/>
    <property type="match status" value="1"/>
</dbReference>
<name>A0A2K4MQE5_9NEIS</name>
<evidence type="ECO:0000259" key="6">
    <source>
        <dbReference type="PROSITE" id="PS50887"/>
    </source>
</evidence>
<dbReference type="InterPro" id="IPR029787">
    <property type="entry name" value="Nucleotide_cyclase"/>
</dbReference>
<dbReference type="GO" id="GO:0000160">
    <property type="term" value="P:phosphorelay signal transduction system"/>
    <property type="evidence" value="ECO:0007669"/>
    <property type="project" value="InterPro"/>
</dbReference>
<feature type="domain" description="PAS" evidence="4">
    <location>
        <begin position="145"/>
        <end position="222"/>
    </location>
</feature>
<dbReference type="FunFam" id="3.20.20.450:FF:000001">
    <property type="entry name" value="Cyclic di-GMP phosphodiesterase yahA"/>
    <property type="match status" value="1"/>
</dbReference>
<feature type="domain" description="EAL" evidence="5">
    <location>
        <begin position="448"/>
        <end position="703"/>
    </location>
</feature>
<dbReference type="NCBIfam" id="TIGR00229">
    <property type="entry name" value="sensory_box"/>
    <property type="match status" value="1"/>
</dbReference>
<dbReference type="InterPro" id="IPR035919">
    <property type="entry name" value="EAL_sf"/>
</dbReference>
<dbReference type="InterPro" id="IPR043128">
    <property type="entry name" value="Rev_trsase/Diguanyl_cyclase"/>
</dbReference>
<keyword evidence="1" id="KW-0597">Phosphoprotein</keyword>
<dbReference type="PANTHER" id="PTHR44757">
    <property type="entry name" value="DIGUANYLATE CYCLASE DGCP"/>
    <property type="match status" value="1"/>
</dbReference>
<dbReference type="GO" id="GO:0006355">
    <property type="term" value="P:regulation of DNA-templated transcription"/>
    <property type="evidence" value="ECO:0007669"/>
    <property type="project" value="InterPro"/>
</dbReference>
<dbReference type="SUPFAM" id="SSF52172">
    <property type="entry name" value="CheY-like"/>
    <property type="match status" value="1"/>
</dbReference>
<dbReference type="Gene3D" id="3.20.20.450">
    <property type="entry name" value="EAL domain"/>
    <property type="match status" value="1"/>
</dbReference>
<evidence type="ECO:0000256" key="1">
    <source>
        <dbReference type="PROSITE-ProRule" id="PRU00169"/>
    </source>
</evidence>
<dbReference type="Gene3D" id="3.30.450.20">
    <property type="entry name" value="PAS domain"/>
    <property type="match status" value="1"/>
</dbReference>
<dbReference type="SUPFAM" id="SSF55073">
    <property type="entry name" value="Nucleotide cyclase"/>
    <property type="match status" value="1"/>
</dbReference>
<feature type="domain" description="Response regulatory" evidence="3">
    <location>
        <begin position="6"/>
        <end position="122"/>
    </location>
</feature>
<dbReference type="PANTHER" id="PTHR44757:SF2">
    <property type="entry name" value="BIOFILM ARCHITECTURE MAINTENANCE PROTEIN MBAA"/>
    <property type="match status" value="1"/>
</dbReference>
<dbReference type="InterPro" id="IPR001633">
    <property type="entry name" value="EAL_dom"/>
</dbReference>
<dbReference type="PROSITE" id="PS50883">
    <property type="entry name" value="EAL"/>
    <property type="match status" value="1"/>
</dbReference>
<feature type="domain" description="GGDEF" evidence="6">
    <location>
        <begin position="306"/>
        <end position="439"/>
    </location>
</feature>
<dbReference type="InterPro" id="IPR052155">
    <property type="entry name" value="Biofilm_reg_signaling"/>
</dbReference>
<dbReference type="Pfam" id="PF00989">
    <property type="entry name" value="PAS"/>
    <property type="match status" value="1"/>
</dbReference>
<dbReference type="SMART" id="SM00267">
    <property type="entry name" value="GGDEF"/>
    <property type="match status" value="1"/>
</dbReference>
<dbReference type="PROSITE" id="PS50887">
    <property type="entry name" value="GGDEF"/>
    <property type="match status" value="1"/>
</dbReference>
<dbReference type="InterPro" id="IPR000160">
    <property type="entry name" value="GGDEF_dom"/>
</dbReference>
<dbReference type="SMART" id="SM00052">
    <property type="entry name" value="EAL"/>
    <property type="match status" value="1"/>
</dbReference>
<dbReference type="InterPro" id="IPR001789">
    <property type="entry name" value="Sig_transdc_resp-reg_receiver"/>
</dbReference>
<keyword evidence="8" id="KW-1185">Reference proteome</keyword>
<evidence type="ECO:0000313" key="7">
    <source>
        <dbReference type="EMBL" id="POA99321.1"/>
    </source>
</evidence>
<dbReference type="CDD" id="cd01948">
    <property type="entry name" value="EAL"/>
    <property type="match status" value="1"/>
</dbReference>
<dbReference type="InterPro" id="IPR000014">
    <property type="entry name" value="PAS"/>
</dbReference>
<feature type="modified residue" description="4-aspartylphosphate" evidence="1">
    <location>
        <position position="55"/>
    </location>
</feature>
<reference evidence="7 8" key="1">
    <citation type="submission" date="2018-01" db="EMBL/GenBank/DDBJ databases">
        <title>Genomic Sequence of Chromobacterium MWU13-2610 from wild cranberry bogs within the Cape Cod National Seashore.</title>
        <authorList>
            <person name="O'Hara-Hanley K."/>
            <person name="Soby S."/>
            <person name="Harrison A."/>
        </authorList>
    </citation>
    <scope>NUCLEOTIDE SEQUENCE [LARGE SCALE GENOMIC DNA]</scope>
    <source>
        <strain evidence="7 8">MWU13-2610</strain>
    </source>
</reference>
<dbReference type="InterPro" id="IPR013767">
    <property type="entry name" value="PAS_fold"/>
</dbReference>
<organism evidence="7 8">
    <name type="scientific">Chromobacterium sinusclupearum</name>
    <dbReference type="NCBI Taxonomy" id="2077146"/>
    <lineage>
        <taxon>Bacteria</taxon>
        <taxon>Pseudomonadati</taxon>
        <taxon>Pseudomonadota</taxon>
        <taxon>Betaproteobacteria</taxon>
        <taxon>Neisseriales</taxon>
        <taxon>Chromobacteriaceae</taxon>
        <taxon>Chromobacterium</taxon>
    </lineage>
</organism>
<evidence type="ECO:0000259" key="3">
    <source>
        <dbReference type="PROSITE" id="PS50110"/>
    </source>
</evidence>
<accession>A0A2K4MQE5</accession>
<comment type="caution">
    <text evidence="7">The sequence shown here is derived from an EMBL/GenBank/DDBJ whole genome shotgun (WGS) entry which is preliminary data.</text>
</comment>
<dbReference type="PROSITE" id="PS50110">
    <property type="entry name" value="RESPONSE_REGULATORY"/>
    <property type="match status" value="1"/>
</dbReference>
<evidence type="ECO:0000259" key="4">
    <source>
        <dbReference type="PROSITE" id="PS50112"/>
    </source>
</evidence>
<dbReference type="SMART" id="SM00448">
    <property type="entry name" value="REC"/>
    <property type="match status" value="1"/>
</dbReference>
<keyword evidence="2" id="KW-0175">Coiled coil</keyword>
<gene>
    <name evidence="7" type="ORF">C2134_07025</name>
</gene>
<dbReference type="CDD" id="cd00130">
    <property type="entry name" value="PAS"/>
    <property type="match status" value="1"/>
</dbReference>
<proteinExistence type="predicted"/>
<dbReference type="SMART" id="SM00091">
    <property type="entry name" value="PAS"/>
    <property type="match status" value="1"/>
</dbReference>
<dbReference type="AlphaFoldDB" id="A0A2K4MQE5"/>
<dbReference type="RefSeq" id="WP_103318713.1">
    <property type="nucleotide sequence ID" value="NZ_PPTF01000022.1"/>
</dbReference>
<dbReference type="EMBL" id="PPTF01000022">
    <property type="protein sequence ID" value="POA99321.1"/>
    <property type="molecule type" value="Genomic_DNA"/>
</dbReference>
<dbReference type="SUPFAM" id="SSF55785">
    <property type="entry name" value="PYP-like sensor domain (PAS domain)"/>
    <property type="match status" value="1"/>
</dbReference>
<dbReference type="Gene3D" id="3.30.70.270">
    <property type="match status" value="1"/>
</dbReference>
<sequence length="714" mass="78983">MPGPGDILVVDDTMTTLMMLLALLSTQGFQVSSAQSGAEALDLAQKHPPDLILLDYSLPDMDGVAVCRDLKLNPRTRDIPVIFLSSIADADIRVEGFAAGAVDFIAKPFERSELLARVNTHLDLSRLKQRLSKLVEEKTESLRLSEQRFRALIEQAPEAIMVFDKDTGRFVDANRQAERLTGRPLQTLIGLTPGDLYSAEQPDGLPAMETVRMHAARAMQGEVQVFERVIQRPDGETVPCEVRLSKLPSETGHLLRVSYIDISSRMASQEKINRLAYFDNLTGLYNHSGLLEQLHALCALSDEERPPFALLLIDLGDFKYINDVYGNRIGDLLLSCVADRLRQLAGSTGHAGRLGGIEFVLLQTGIANAKTAQALASQVLDTITAPFAVDEMMLSIAANIGVSLGAPHGCNGQELLRDADMALYQAKQRGTRHIELYQAEMGKQMRERIELEKELRHAIEKGQLVLHYQPQIELASGQVVGVEALVRWQHPKKGMISPGQFIPIAEQSGLILPLGRWVLREACQQLRRWHDKRCGLDIKMAVNLSVAQFTDQELPEFVAGVLKETGIAPASLELEITESCTMLSPQQSIRMMQQFRAMGVHSSIDDFGTGHSSLSYLTRFPVDTLKIDQSFIRNIASDEKDTALCDTIAYLAHRMDLRVVAEGVETKEQLTFLSSIQVDVVQGYLLCKPVPAAEAEAFILQRASFSPQAGVEYF</sequence>
<evidence type="ECO:0000259" key="5">
    <source>
        <dbReference type="PROSITE" id="PS50883"/>
    </source>
</evidence>
<dbReference type="Pfam" id="PF00072">
    <property type="entry name" value="Response_reg"/>
    <property type="match status" value="1"/>
</dbReference>
<dbReference type="PROSITE" id="PS50112">
    <property type="entry name" value="PAS"/>
    <property type="match status" value="1"/>
</dbReference>
<dbReference type="Pfam" id="PF00990">
    <property type="entry name" value="GGDEF"/>
    <property type="match status" value="1"/>
</dbReference>
<protein>
    <submittedName>
        <fullName evidence="7">Diguanylate cyclase</fullName>
    </submittedName>
</protein>
<dbReference type="Pfam" id="PF00563">
    <property type="entry name" value="EAL"/>
    <property type="match status" value="1"/>
</dbReference>
<feature type="coiled-coil region" evidence="2">
    <location>
        <begin position="434"/>
        <end position="461"/>
    </location>
</feature>
<dbReference type="Gene3D" id="3.40.50.2300">
    <property type="match status" value="1"/>
</dbReference>